<comment type="PTM">
    <text evidence="7">Carbamylation allows a single lysine to coordinate two nickel ions.</text>
</comment>
<comment type="PTM">
    <text evidence="5">Carboxylation allows a single lysine to coordinate two nickel ions.</text>
</comment>
<dbReference type="PANTHER" id="PTHR43440">
    <property type="entry name" value="UREASE"/>
    <property type="match status" value="1"/>
</dbReference>
<dbReference type="InterPro" id="IPR050112">
    <property type="entry name" value="Urease_alpha_subunit"/>
</dbReference>
<comment type="pathway">
    <text evidence="1 5">Nitrogen metabolism; urea degradation; CO(2) and NH(3) from urea (urease route): step 1/1.</text>
</comment>
<evidence type="ECO:0000256" key="6">
    <source>
        <dbReference type="NCBIfam" id="TIGR01792"/>
    </source>
</evidence>
<dbReference type="InterPro" id="IPR011612">
    <property type="entry name" value="Urease_alpha_N_dom"/>
</dbReference>
<evidence type="ECO:0000256" key="1">
    <source>
        <dbReference type="ARBA" id="ARBA00004897"/>
    </source>
</evidence>
<keyword evidence="14" id="KW-1185">Reference proteome</keyword>
<dbReference type="Proteomes" id="UP000464751">
    <property type="component" value="Plasmid pLGM"/>
</dbReference>
<evidence type="ECO:0000256" key="5">
    <source>
        <dbReference type="HAMAP-Rule" id="MF_01953"/>
    </source>
</evidence>
<keyword evidence="4 5" id="KW-0378">Hydrolase</keyword>
<feature type="binding site" description="via carbamate group" evidence="5 8">
    <location>
        <position position="220"/>
    </location>
    <ligand>
        <name>Ni(2+)</name>
        <dbReference type="ChEBI" id="CHEBI:49786"/>
        <label>1</label>
    </ligand>
</feature>
<evidence type="ECO:0000256" key="3">
    <source>
        <dbReference type="ARBA" id="ARBA00022723"/>
    </source>
</evidence>
<dbReference type="InterPro" id="IPR011059">
    <property type="entry name" value="Metal-dep_hydrolase_composite"/>
</dbReference>
<dbReference type="EMBL" id="CP048631">
    <property type="protein sequence ID" value="QIB36559.1"/>
    <property type="molecule type" value="Genomic_DNA"/>
</dbReference>
<name>A0A6P1YT62_9HYPH</name>
<dbReference type="PRINTS" id="PR01752">
    <property type="entry name" value="UREASE"/>
</dbReference>
<feature type="binding site" description="via carbamate group" evidence="5 8">
    <location>
        <position position="220"/>
    </location>
    <ligand>
        <name>Ni(2+)</name>
        <dbReference type="ChEBI" id="CHEBI:49786"/>
        <label>2</label>
    </ligand>
</feature>
<evidence type="ECO:0000259" key="12">
    <source>
        <dbReference type="PROSITE" id="PS51368"/>
    </source>
</evidence>
<sequence length="571" mass="60326">MAQSLTRRHYLELYGPTTGDRVRLGDTELWAEVETDLTHYGDELVFGAGKTMRAGSGCDGALCASEGVLDLVITNALIIDPVVGIIKADIGIKDGRIAGIGKAGDPRIMNGVSAELIVGVNTDVRAAEGLIVTAGGIDCHVHFIDPGQCQEALSAGVTTLMGGGLGPTTVPIASTGTVNLGLMLQASEAFPLNFGFFGKAASDVAAPLVEQLAAGAAGLKIHEDWGATTAAIDSALDAADQGAVQIQLHTDTLNEFGFLEQSLEAIGGRTVHAYHVEGAGGGHAPDIIRVCSHPNVLPSSTNPTNPFTVNTFEEHFDMAMTSHHLNPRVVEDVAFAESRIRKETIGAEDVLHDIGAISALGSDSQGMGRIGETIARTWQLASIMQQTRGALPVDAGSGNDNGRIKRYIAKYTINPAKIFGIDHEVGSIERGKLADLVFWKPALFGVKPELVLKSGFPAWAVTGEANASLLVCEPLLYRPQWGAFGRAARSLSIRFLSPLALEAGLPQRLGLESRCVATRSTRGLTKYDMVHNDSLPEITVDADTYRVSIDGETCVSSPARTVPLGSLYMLK</sequence>
<feature type="binding site" evidence="5 10">
    <location>
        <position position="222"/>
    </location>
    <ligand>
        <name>substrate</name>
    </ligand>
</feature>
<dbReference type="InterPro" id="IPR017951">
    <property type="entry name" value="Urease_asu_c"/>
</dbReference>
<evidence type="ECO:0000256" key="8">
    <source>
        <dbReference type="PIRSR" id="PIRSR611612-51"/>
    </source>
</evidence>
<evidence type="ECO:0000256" key="11">
    <source>
        <dbReference type="RuleBase" id="RU004158"/>
    </source>
</evidence>
<dbReference type="PROSITE" id="PS51368">
    <property type="entry name" value="UREASE_3"/>
    <property type="match status" value="1"/>
</dbReference>
<dbReference type="InterPro" id="IPR005848">
    <property type="entry name" value="Urease_asu"/>
</dbReference>
<organism evidence="13 14">
    <name type="scientific">Ancylobacter pratisalsi</name>
    <dbReference type="NCBI Taxonomy" id="1745854"/>
    <lineage>
        <taxon>Bacteria</taxon>
        <taxon>Pseudomonadati</taxon>
        <taxon>Pseudomonadota</taxon>
        <taxon>Alphaproteobacteria</taxon>
        <taxon>Hyphomicrobiales</taxon>
        <taxon>Xanthobacteraceae</taxon>
        <taxon>Ancylobacter</taxon>
    </lineage>
</organism>
<dbReference type="Gene3D" id="2.30.40.10">
    <property type="entry name" value="Urease, subunit C, domain 1"/>
    <property type="match status" value="1"/>
</dbReference>
<evidence type="ECO:0000256" key="9">
    <source>
        <dbReference type="PIRSR" id="PIRSR611612-52"/>
    </source>
</evidence>
<evidence type="ECO:0000256" key="2">
    <source>
        <dbReference type="ARBA" id="ARBA00022596"/>
    </source>
</evidence>
<dbReference type="InterPro" id="IPR029754">
    <property type="entry name" value="Urease_Ni-bd"/>
</dbReference>
<reference evidence="13 14" key="1">
    <citation type="submission" date="2020-02" db="EMBL/GenBank/DDBJ databases">
        <authorList>
            <person name="Li G."/>
        </authorList>
    </citation>
    <scope>NUCLEOTIDE SEQUENCE [LARGE SCALE GENOMIC DNA]</scope>
    <source>
        <strain evidence="13 14">DSM 102029</strain>
        <plasmid evidence="14">plgm</plasmid>
    </source>
</reference>
<dbReference type="EC" id="3.5.1.5" evidence="5 6"/>
<dbReference type="AlphaFoldDB" id="A0A6P1YT62"/>
<feature type="binding site" evidence="5 8">
    <location>
        <position position="140"/>
    </location>
    <ligand>
        <name>Ni(2+)</name>
        <dbReference type="ChEBI" id="CHEBI:49786"/>
        <label>1</label>
    </ligand>
</feature>
<keyword evidence="2 5" id="KW-0533">Nickel</keyword>
<protein>
    <recommendedName>
        <fullName evidence="5 6">Urease subunit alpha</fullName>
        <ecNumber evidence="5 6">3.5.1.5</ecNumber>
    </recommendedName>
    <alternativeName>
        <fullName evidence="5">Urea amidohydrolase subunit alpha</fullName>
    </alternativeName>
</protein>
<proteinExistence type="inferred from homology"/>
<feature type="active site" description="Proton donor" evidence="5 9">
    <location>
        <position position="323"/>
    </location>
</feature>
<evidence type="ECO:0000313" key="13">
    <source>
        <dbReference type="EMBL" id="QIB36559.1"/>
    </source>
</evidence>
<accession>A0A6P1YT62</accession>
<keyword evidence="13" id="KW-0614">Plasmid</keyword>
<evidence type="ECO:0000256" key="4">
    <source>
        <dbReference type="ARBA" id="ARBA00022801"/>
    </source>
</evidence>
<comment type="cofactor">
    <cofactor evidence="5 8">
        <name>Ni cation</name>
        <dbReference type="ChEBI" id="CHEBI:25516"/>
    </cofactor>
    <text evidence="5 8">Binds 2 nickel ions per subunit.</text>
</comment>
<dbReference type="KEGG" id="apra:G3A50_22355"/>
<evidence type="ECO:0000256" key="10">
    <source>
        <dbReference type="PROSITE-ProRule" id="PRU00700"/>
    </source>
</evidence>
<dbReference type="Pfam" id="PF01979">
    <property type="entry name" value="Amidohydro_1"/>
    <property type="match status" value="1"/>
</dbReference>
<feature type="binding site" evidence="5 8">
    <location>
        <position position="249"/>
    </location>
    <ligand>
        <name>Ni(2+)</name>
        <dbReference type="ChEBI" id="CHEBI:49786"/>
        <label>2</label>
    </ligand>
</feature>
<dbReference type="GO" id="GO:0043419">
    <property type="term" value="P:urea catabolic process"/>
    <property type="evidence" value="ECO:0007669"/>
    <property type="project" value="UniProtKB-UniRule"/>
</dbReference>
<feature type="domain" description="Urease" evidence="12">
    <location>
        <begin position="135"/>
        <end position="571"/>
    </location>
</feature>
<dbReference type="NCBIfam" id="NF009686">
    <property type="entry name" value="PRK13207.1"/>
    <property type="match status" value="1"/>
</dbReference>
<keyword evidence="5 10" id="KW-0963">Cytoplasm</keyword>
<dbReference type="UniPathway" id="UPA00258">
    <property type="reaction ID" value="UER00370"/>
</dbReference>
<dbReference type="GO" id="GO:0016151">
    <property type="term" value="F:nickel cation binding"/>
    <property type="evidence" value="ECO:0007669"/>
    <property type="project" value="UniProtKB-UniRule"/>
</dbReference>
<dbReference type="GO" id="GO:0009039">
    <property type="term" value="F:urease activity"/>
    <property type="evidence" value="ECO:0007669"/>
    <property type="project" value="UniProtKB-UniRule"/>
</dbReference>
<dbReference type="SUPFAM" id="SSF51338">
    <property type="entry name" value="Composite domain of metallo-dependent hydrolases"/>
    <property type="match status" value="2"/>
</dbReference>
<comment type="subunit">
    <text evidence="5">Heterotrimer of UreA (gamma), UreB (beta) and UreC (alpha) subunits. Three heterotrimers associate to form the active enzyme.</text>
</comment>
<dbReference type="PANTHER" id="PTHR43440:SF1">
    <property type="entry name" value="UREASE"/>
    <property type="match status" value="1"/>
</dbReference>
<dbReference type="SUPFAM" id="SSF51556">
    <property type="entry name" value="Metallo-dependent hydrolases"/>
    <property type="match status" value="1"/>
</dbReference>
<dbReference type="Pfam" id="PF00449">
    <property type="entry name" value="Urease_alpha"/>
    <property type="match status" value="1"/>
</dbReference>
<feature type="modified residue" description="N6-carboxylysine" evidence="5 7">
    <location>
        <position position="220"/>
    </location>
</feature>
<feature type="binding site" evidence="5 8">
    <location>
        <position position="142"/>
    </location>
    <ligand>
        <name>Ni(2+)</name>
        <dbReference type="ChEBI" id="CHEBI:49786"/>
        <label>1</label>
    </ligand>
</feature>
<dbReference type="InterPro" id="IPR006680">
    <property type="entry name" value="Amidohydro-rel"/>
</dbReference>
<keyword evidence="3 5" id="KW-0479">Metal-binding</keyword>
<dbReference type="NCBIfam" id="TIGR01792">
    <property type="entry name" value="urease_alph"/>
    <property type="match status" value="1"/>
</dbReference>
<evidence type="ECO:0000256" key="7">
    <source>
        <dbReference type="PIRSR" id="PIRSR611612-50"/>
    </source>
</evidence>
<dbReference type="PROSITE" id="PS01120">
    <property type="entry name" value="UREASE_1"/>
    <property type="match status" value="1"/>
</dbReference>
<comment type="subcellular location">
    <subcellularLocation>
        <location evidence="5 10">Cytoplasm</location>
    </subcellularLocation>
</comment>
<feature type="binding site" evidence="5 8">
    <location>
        <position position="275"/>
    </location>
    <ligand>
        <name>Ni(2+)</name>
        <dbReference type="ChEBI" id="CHEBI:49786"/>
        <label>2</label>
    </ligand>
</feature>
<dbReference type="GO" id="GO:0005737">
    <property type="term" value="C:cytoplasm"/>
    <property type="evidence" value="ECO:0007669"/>
    <property type="project" value="UniProtKB-SubCell"/>
</dbReference>
<gene>
    <name evidence="5 13" type="primary">ureC</name>
    <name evidence="13" type="ORF">G3A50_22355</name>
</gene>
<dbReference type="Gene3D" id="3.20.20.140">
    <property type="entry name" value="Metal-dependent hydrolases"/>
    <property type="match status" value="1"/>
</dbReference>
<dbReference type="HAMAP" id="MF_01953">
    <property type="entry name" value="Urease_alpha"/>
    <property type="match status" value="1"/>
</dbReference>
<dbReference type="InterPro" id="IPR032466">
    <property type="entry name" value="Metal_Hydrolase"/>
</dbReference>
<comment type="catalytic activity">
    <reaction evidence="5">
        <text>urea + 2 H2O + H(+) = hydrogencarbonate + 2 NH4(+)</text>
        <dbReference type="Rhea" id="RHEA:20557"/>
        <dbReference type="ChEBI" id="CHEBI:15377"/>
        <dbReference type="ChEBI" id="CHEBI:15378"/>
        <dbReference type="ChEBI" id="CHEBI:16199"/>
        <dbReference type="ChEBI" id="CHEBI:17544"/>
        <dbReference type="ChEBI" id="CHEBI:28938"/>
        <dbReference type="EC" id="3.5.1.5"/>
    </reaction>
</comment>
<evidence type="ECO:0000313" key="14">
    <source>
        <dbReference type="Proteomes" id="UP000464751"/>
    </source>
</evidence>
<dbReference type="RefSeq" id="WP_163078406.1">
    <property type="nucleotide sequence ID" value="NZ_CP048631.1"/>
</dbReference>
<geneLocation type="plasmid" evidence="14">
    <name>plgm</name>
</geneLocation>
<comment type="similarity">
    <text evidence="5 11">Belongs to the metallo-dependent hydrolases superfamily. Urease alpha subunit family.</text>
</comment>
<feature type="binding site" evidence="5 8">
    <location>
        <position position="363"/>
    </location>
    <ligand>
        <name>Ni(2+)</name>
        <dbReference type="ChEBI" id="CHEBI:49786"/>
        <label>1</label>
    </ligand>
</feature>